<dbReference type="PANTHER" id="PTHR31953">
    <property type="entry name" value="BETA-FRUCTOFURANOSIDASE, INSOLUBLE ISOENZYME CWINV1-RELATED"/>
    <property type="match status" value="1"/>
</dbReference>
<evidence type="ECO:0000313" key="3">
    <source>
        <dbReference type="Proteomes" id="UP001187471"/>
    </source>
</evidence>
<protein>
    <recommendedName>
        <fullName evidence="1">Glycosyl hydrolase family 32 C-terminal domain-containing protein</fullName>
    </recommendedName>
</protein>
<dbReference type="EMBL" id="JAVXUO010000039">
    <property type="protein sequence ID" value="KAK2995935.1"/>
    <property type="molecule type" value="Genomic_DNA"/>
</dbReference>
<dbReference type="InterPro" id="IPR013189">
    <property type="entry name" value="Glyco_hydro_32_C"/>
</dbReference>
<feature type="domain" description="Glycosyl hydrolase family 32 C-terminal" evidence="1">
    <location>
        <begin position="21"/>
        <end position="135"/>
    </location>
</feature>
<evidence type="ECO:0000313" key="2">
    <source>
        <dbReference type="EMBL" id="KAK2995935.1"/>
    </source>
</evidence>
<dbReference type="Gene3D" id="2.60.120.560">
    <property type="entry name" value="Exo-inulinase, domain 1"/>
    <property type="match status" value="1"/>
</dbReference>
<reference evidence="2" key="1">
    <citation type="submission" date="2022-12" db="EMBL/GenBank/DDBJ databases">
        <title>Draft genome assemblies for two species of Escallonia (Escalloniales).</title>
        <authorList>
            <person name="Chanderbali A."/>
            <person name="Dervinis C."/>
            <person name="Anghel I."/>
            <person name="Soltis D."/>
            <person name="Soltis P."/>
            <person name="Zapata F."/>
        </authorList>
    </citation>
    <scope>NUCLEOTIDE SEQUENCE</scope>
    <source>
        <strain evidence="2">UCBG92.1500</strain>
        <tissue evidence="2">Leaf</tissue>
    </source>
</reference>
<dbReference type="InterPro" id="IPR013320">
    <property type="entry name" value="ConA-like_dom_sf"/>
</dbReference>
<sequence length="151" mass="16531">MMWSAQAKEHTLATNTLKGERIELKFYPNGLAIVLTRETAKPSGSSSPYPVLLIRNLAEHYDKTTYGAFVDVDPVHEKLSLRSLIDHSIVESFGGEGKACISARVYPTLTLDKGAHLYAFNNGIEGVRISQLSAWIMKKAHINGSKLGGSD</sequence>
<dbReference type="AlphaFoldDB" id="A0AA88SPB3"/>
<comment type="caution">
    <text evidence="2">The sequence shown here is derived from an EMBL/GenBank/DDBJ whole genome shotgun (WGS) entry which is preliminary data.</text>
</comment>
<keyword evidence="3" id="KW-1185">Reference proteome</keyword>
<dbReference type="Proteomes" id="UP001187471">
    <property type="component" value="Unassembled WGS sequence"/>
</dbReference>
<gene>
    <name evidence="2" type="ORF">RJ640_002160</name>
</gene>
<evidence type="ECO:0000259" key="1">
    <source>
        <dbReference type="Pfam" id="PF08244"/>
    </source>
</evidence>
<accession>A0AA88SPB3</accession>
<dbReference type="SUPFAM" id="SSF49899">
    <property type="entry name" value="Concanavalin A-like lectins/glucanases"/>
    <property type="match status" value="1"/>
</dbReference>
<dbReference type="Pfam" id="PF08244">
    <property type="entry name" value="Glyco_hydro_32C"/>
    <property type="match status" value="1"/>
</dbReference>
<name>A0AA88SPB3_9ASTE</name>
<dbReference type="InterPro" id="IPR050551">
    <property type="entry name" value="Fructan_Metab_Enzymes"/>
</dbReference>
<organism evidence="2 3">
    <name type="scientific">Escallonia rubra</name>
    <dbReference type="NCBI Taxonomy" id="112253"/>
    <lineage>
        <taxon>Eukaryota</taxon>
        <taxon>Viridiplantae</taxon>
        <taxon>Streptophyta</taxon>
        <taxon>Embryophyta</taxon>
        <taxon>Tracheophyta</taxon>
        <taxon>Spermatophyta</taxon>
        <taxon>Magnoliopsida</taxon>
        <taxon>eudicotyledons</taxon>
        <taxon>Gunneridae</taxon>
        <taxon>Pentapetalae</taxon>
        <taxon>asterids</taxon>
        <taxon>campanulids</taxon>
        <taxon>Escalloniales</taxon>
        <taxon>Escalloniaceae</taxon>
        <taxon>Escallonia</taxon>
    </lineage>
</organism>
<proteinExistence type="predicted"/>